<evidence type="ECO:0000313" key="2">
    <source>
        <dbReference type="Proteomes" id="UP001319828"/>
    </source>
</evidence>
<dbReference type="Proteomes" id="UP001319828">
    <property type="component" value="Unassembled WGS sequence"/>
</dbReference>
<proteinExistence type="predicted"/>
<sequence length="547" mass="63284">MKEFVFIKNKNLVPLPDQIEIWETTKDIEVLISNDKKQKSIIYAPEINFYLRNSQDDALEKAKNILKLYQIRNHIYDLGLDFEENKQIQKRIILVDLEEELADFLKKNNFKVITLKNQEIKGIFGTIGELCAIISDEVEIDFDILIFNRKYSRKDFLRQSGCYDMQNFKDKETLLEFLNSIVPNYTYKNYFSYDLNICQYHSRRSEHCAKCVEICPTTAILKDDENKNLVFSQIDCLECGSCISICPSGSLDSANLPRNSFFKICNFFTKNKIVLISEKISLENLNLALPKNTLPLIIKDGWLTPMHFLSLLQSSGANIIFFTKTLSEGNHETIELLNTFFERKFNKKAIFVANNNEEFITQLKQQEFIENLYFEFHNNTLTTRENFSIRMQKLIQNDDFGSLKSGNWIRYGKIEINTQTCTLCLSCVGACNVGALIADHQENALKFNASLCTTCGYCEVSCAEKNTLKLTRSGIEFNPEFFKYQTMAKDELFACIECGKEFATKKAIQKIAEFMKPKFKEDQNKIKTLYCCAECKAKIMIKSMSNL</sequence>
<evidence type="ECO:0000313" key="1">
    <source>
        <dbReference type="EMBL" id="MBZ7974644.1"/>
    </source>
</evidence>
<name>A0ACC5W113_9BACT</name>
<organism evidence="1 2">
    <name type="scientific">Campylobacter molothri</name>
    <dbReference type="NCBI Taxonomy" id="1032242"/>
    <lineage>
        <taxon>Bacteria</taxon>
        <taxon>Pseudomonadati</taxon>
        <taxon>Campylobacterota</taxon>
        <taxon>Epsilonproteobacteria</taxon>
        <taxon>Campylobacterales</taxon>
        <taxon>Campylobacteraceae</taxon>
        <taxon>Campylobacter</taxon>
    </lineage>
</organism>
<keyword evidence="2" id="KW-1185">Reference proteome</keyword>
<protein>
    <submittedName>
        <fullName evidence="1">4Fe-4S dicluster domain-containing protein</fullName>
    </submittedName>
</protein>
<dbReference type="EMBL" id="JACHUQ010000006">
    <property type="protein sequence ID" value="MBZ7974644.1"/>
    <property type="molecule type" value="Genomic_DNA"/>
</dbReference>
<reference evidence="1" key="1">
    <citation type="submission" date="2020-07" db="EMBL/GenBank/DDBJ databases">
        <title>Campylobacter molothri sp. nov. isolated from wild birds.</title>
        <authorList>
            <person name="Miller W.G."/>
            <person name="Chapman M.H."/>
            <person name="Yee E."/>
            <person name="Lopes B.S."/>
            <person name="Forbes K.J."/>
        </authorList>
    </citation>
    <scope>NUCLEOTIDE SEQUENCE</scope>
    <source>
        <strain evidence="1">RM9754</strain>
    </source>
</reference>
<accession>A0ACC5W113</accession>
<gene>
    <name evidence="1" type="ORF">H2252_04550</name>
</gene>
<comment type="caution">
    <text evidence="1">The sequence shown here is derived from an EMBL/GenBank/DDBJ whole genome shotgun (WGS) entry which is preliminary data.</text>
</comment>